<accession>C7Z2L8</accession>
<dbReference type="HOGENOM" id="CLU_032323_1_0_1"/>
<feature type="compositionally biased region" description="Polar residues" evidence="1">
    <location>
        <begin position="342"/>
        <end position="353"/>
    </location>
</feature>
<feature type="domain" description="Arrestin-like N-terminal" evidence="2">
    <location>
        <begin position="33"/>
        <end position="180"/>
    </location>
</feature>
<dbReference type="InterPro" id="IPR039634">
    <property type="entry name" value="Bul1-like"/>
</dbReference>
<evidence type="ECO:0000259" key="2">
    <source>
        <dbReference type="Pfam" id="PF00339"/>
    </source>
</evidence>
<evidence type="ECO:0000256" key="1">
    <source>
        <dbReference type="SAM" id="MobiDB-lite"/>
    </source>
</evidence>
<dbReference type="STRING" id="660122.C7Z2L8"/>
<dbReference type="PANTHER" id="PTHR31904:SF1">
    <property type="entry name" value="BYPASS OF STOP CODON PROTEIN 5-RELATED"/>
    <property type="match status" value="1"/>
</dbReference>
<organism evidence="4 5">
    <name type="scientific">Fusarium vanettenii (strain ATCC MYA-4622 / CBS 123669 / FGSC 9596 / NRRL 45880 / 77-13-4)</name>
    <name type="common">Fusarium solani subsp. pisi</name>
    <dbReference type="NCBI Taxonomy" id="660122"/>
    <lineage>
        <taxon>Eukaryota</taxon>
        <taxon>Fungi</taxon>
        <taxon>Dikarya</taxon>
        <taxon>Ascomycota</taxon>
        <taxon>Pezizomycotina</taxon>
        <taxon>Sordariomycetes</taxon>
        <taxon>Hypocreomycetidae</taxon>
        <taxon>Hypocreales</taxon>
        <taxon>Nectriaceae</taxon>
        <taxon>Fusarium</taxon>
        <taxon>Fusarium solani species complex</taxon>
        <taxon>Fusarium vanettenii</taxon>
    </lineage>
</organism>
<dbReference type="PANTHER" id="PTHR31904">
    <property type="entry name" value="BYPASS OF STOP CODON PROTEIN 5-RELATED"/>
    <property type="match status" value="1"/>
</dbReference>
<dbReference type="EMBL" id="GG698907">
    <property type="protein sequence ID" value="EEU41687.1"/>
    <property type="molecule type" value="Genomic_DNA"/>
</dbReference>
<evidence type="ECO:0000259" key="3">
    <source>
        <dbReference type="Pfam" id="PF04426"/>
    </source>
</evidence>
<dbReference type="InParanoid" id="C7Z2L8"/>
<dbReference type="GeneID" id="9676391"/>
<name>C7Z2L8_FUSV7</name>
<dbReference type="OMA" id="FHSCLMS"/>
<proteinExistence type="predicted"/>
<evidence type="ECO:0000313" key="5">
    <source>
        <dbReference type="Proteomes" id="UP000005206"/>
    </source>
</evidence>
<dbReference type="Pfam" id="PF04426">
    <property type="entry name" value="Bul1_C"/>
    <property type="match status" value="1"/>
</dbReference>
<dbReference type="InterPro" id="IPR011021">
    <property type="entry name" value="Arrestin-like_N"/>
</dbReference>
<feature type="domain" description="Bul1 C-terminal" evidence="3">
    <location>
        <begin position="326"/>
        <end position="429"/>
    </location>
</feature>
<protein>
    <recommendedName>
        <fullName evidence="6">Bul1 C-terminal domain-containing protein</fullName>
    </recommendedName>
</protein>
<dbReference type="KEGG" id="nhe:NECHADRAFT_53705"/>
<feature type="region of interest" description="Disordered" evidence="1">
    <location>
        <begin position="326"/>
        <end position="367"/>
    </location>
</feature>
<dbReference type="RefSeq" id="XP_003047400.1">
    <property type="nucleotide sequence ID" value="XM_003047354.1"/>
</dbReference>
<dbReference type="Proteomes" id="UP000005206">
    <property type="component" value="Chromosome 12"/>
</dbReference>
<dbReference type="OrthoDB" id="2283785at2759"/>
<dbReference type="InterPro" id="IPR022794">
    <property type="entry name" value="Bul1_C"/>
</dbReference>
<keyword evidence="5" id="KW-1185">Reference proteome</keyword>
<dbReference type="InterPro" id="IPR014752">
    <property type="entry name" value="Arrestin-like_C"/>
</dbReference>
<dbReference type="Pfam" id="PF00339">
    <property type="entry name" value="Arrestin_N"/>
    <property type="match status" value="1"/>
</dbReference>
<sequence>MSPHALAKPRRRSWVPSLGKTDSPIEISVNRHFESKVYTSGSSVTGTVTITPPTDLSFESLEVVFTGSTSTLVQMLQREAPRATHTFLELKMPILEDSLPESGVLLAGLPYTLPFSFVIPYQLPSASCRNRNPVIRDRHLQPPPTIGSWEHDDLSIHSISIDYAVKAKITLKDKPNKKGKPETIQAQHPVKVMPFFPEQPPLHIHPANPNYQLSQEKLVRKDLLSAKIGHLRVTAVQPDPVILSADKLQPSEGSVAVELEFWPASSKASPPEVYAKTASLQASTHYSTGHINFLPDQHKYTMGVSNPVLTYFIDDAIVLDKQEKLEWEQHPSSGENSRRGSEYSNESQESAGASSSRSRRSSRSDDIIKTASIKHRATLKVPFELPGPDKKVLLPTFSTCLVSRTYTIRIILTTGPHGSSLALTLPLQIAVEGCNSPQLDGIPHYVSREASQSRFMETNAATRHKSMVSRMLVTTFSHLMKSICNEYAFFVSFHEMIIGYDIWDFRQEWFRRKDGGCKRNSHDLDASIPCLLFEVITLILCIFRRFHRRSV</sequence>
<dbReference type="VEuPathDB" id="FungiDB:NECHADRAFT_53705"/>
<dbReference type="eggNOG" id="ENOG502QSAC">
    <property type="taxonomic scope" value="Eukaryota"/>
</dbReference>
<evidence type="ECO:0000313" key="4">
    <source>
        <dbReference type="EMBL" id="EEU41687.1"/>
    </source>
</evidence>
<dbReference type="AlphaFoldDB" id="C7Z2L8"/>
<gene>
    <name evidence="4" type="ORF">NECHADRAFT_53705</name>
</gene>
<reference evidence="4 5" key="1">
    <citation type="journal article" date="2009" name="PLoS Genet.">
        <title>The genome of Nectria haematococca: contribution of supernumerary chromosomes to gene expansion.</title>
        <authorList>
            <person name="Coleman J.J."/>
            <person name="Rounsley S.D."/>
            <person name="Rodriguez-Carres M."/>
            <person name="Kuo A."/>
            <person name="Wasmann C.C."/>
            <person name="Grimwood J."/>
            <person name="Schmutz J."/>
            <person name="Taga M."/>
            <person name="White G.J."/>
            <person name="Zhou S."/>
            <person name="Schwartz D.C."/>
            <person name="Freitag M."/>
            <person name="Ma L.J."/>
            <person name="Danchin E.G."/>
            <person name="Henrissat B."/>
            <person name="Coutinho P.M."/>
            <person name="Nelson D.R."/>
            <person name="Straney D."/>
            <person name="Napoli C.A."/>
            <person name="Barker B.M."/>
            <person name="Gribskov M."/>
            <person name="Rep M."/>
            <person name="Kroken S."/>
            <person name="Molnar I."/>
            <person name="Rensing C."/>
            <person name="Kennell J.C."/>
            <person name="Zamora J."/>
            <person name="Farman M.L."/>
            <person name="Selker E.U."/>
            <person name="Salamov A."/>
            <person name="Shapiro H."/>
            <person name="Pangilinan J."/>
            <person name="Lindquist E."/>
            <person name="Lamers C."/>
            <person name="Grigoriev I.V."/>
            <person name="Geiser D.M."/>
            <person name="Covert S.F."/>
            <person name="Temporini E."/>
            <person name="Vanetten H.D."/>
        </authorList>
    </citation>
    <scope>NUCLEOTIDE SEQUENCE [LARGE SCALE GENOMIC DNA]</scope>
    <source>
        <strain evidence="5">ATCC MYA-4622 / CBS 123669 / FGSC 9596 / NRRL 45880 / 77-13-4</strain>
    </source>
</reference>
<dbReference type="Gene3D" id="2.60.40.640">
    <property type="match status" value="1"/>
</dbReference>
<evidence type="ECO:0008006" key="6">
    <source>
        <dbReference type="Google" id="ProtNLM"/>
    </source>
</evidence>